<dbReference type="InterPro" id="IPR036390">
    <property type="entry name" value="WH_DNA-bd_sf"/>
</dbReference>
<dbReference type="Gene3D" id="1.10.10.10">
    <property type="entry name" value="Winged helix-like DNA-binding domain superfamily/Winged helix DNA-binding domain"/>
    <property type="match status" value="1"/>
</dbReference>
<evidence type="ECO:0000256" key="1">
    <source>
        <dbReference type="ARBA" id="ARBA00022491"/>
    </source>
</evidence>
<comment type="caution">
    <text evidence="6">The sequence shown here is derived from an EMBL/GenBank/DDBJ whole genome shotgun (WGS) entry which is preliminary data.</text>
</comment>
<dbReference type="Pfam" id="PF07702">
    <property type="entry name" value="UTRA"/>
    <property type="match status" value="1"/>
</dbReference>
<dbReference type="InterPro" id="IPR028978">
    <property type="entry name" value="Chorismate_lyase_/UTRA_dom_sf"/>
</dbReference>
<evidence type="ECO:0000256" key="4">
    <source>
        <dbReference type="ARBA" id="ARBA00023163"/>
    </source>
</evidence>
<proteinExistence type="predicted"/>
<dbReference type="EMBL" id="JABAGR010000004">
    <property type="protein sequence ID" value="NMF25872.1"/>
    <property type="molecule type" value="Genomic_DNA"/>
</dbReference>
<dbReference type="SMART" id="SM00866">
    <property type="entry name" value="UTRA"/>
    <property type="match status" value="1"/>
</dbReference>
<dbReference type="CDD" id="cd07377">
    <property type="entry name" value="WHTH_GntR"/>
    <property type="match status" value="1"/>
</dbReference>
<keyword evidence="4" id="KW-0804">Transcription</keyword>
<dbReference type="Proteomes" id="UP000565613">
    <property type="component" value="Unassembled WGS sequence"/>
</dbReference>
<protein>
    <submittedName>
        <fullName evidence="6">GntR family transcriptional regulator</fullName>
    </submittedName>
</protein>
<reference evidence="6 7" key="1">
    <citation type="submission" date="2020-04" db="EMBL/GenBank/DDBJ databases">
        <authorList>
            <person name="Hitch T.C.A."/>
            <person name="Wylensek D."/>
            <person name="Clavel T."/>
        </authorList>
    </citation>
    <scope>NUCLEOTIDE SEQUENCE [LARGE SCALE GENOMIC DNA]</scope>
    <source>
        <strain evidence="6 7">105184</strain>
    </source>
</reference>
<evidence type="ECO:0000313" key="6">
    <source>
        <dbReference type="EMBL" id="NMF25872.1"/>
    </source>
</evidence>
<dbReference type="InterPro" id="IPR000524">
    <property type="entry name" value="Tscrpt_reg_HTH_GntR"/>
</dbReference>
<dbReference type="FunFam" id="1.10.10.10:FF:000079">
    <property type="entry name" value="GntR family transcriptional regulator"/>
    <property type="match status" value="1"/>
</dbReference>
<evidence type="ECO:0000259" key="5">
    <source>
        <dbReference type="PROSITE" id="PS50949"/>
    </source>
</evidence>
<dbReference type="PANTHER" id="PTHR44846">
    <property type="entry name" value="MANNOSYL-D-GLYCERATE TRANSPORT/METABOLISM SYSTEM REPRESSOR MNGR-RELATED"/>
    <property type="match status" value="1"/>
</dbReference>
<dbReference type="RefSeq" id="WP_170103906.1">
    <property type="nucleotide sequence ID" value="NZ_JABAGR010000004.1"/>
</dbReference>
<dbReference type="GO" id="GO:0045892">
    <property type="term" value="P:negative regulation of DNA-templated transcription"/>
    <property type="evidence" value="ECO:0007669"/>
    <property type="project" value="TreeGrafter"/>
</dbReference>
<dbReference type="PANTHER" id="PTHR44846:SF5">
    <property type="entry name" value="HTH-TYPE TRANSCRIPTIONAL REGULATOR GMUR"/>
    <property type="match status" value="1"/>
</dbReference>
<dbReference type="SUPFAM" id="SSF64288">
    <property type="entry name" value="Chorismate lyase-like"/>
    <property type="match status" value="1"/>
</dbReference>
<name>A0A7X9Y0E8_9ACTN</name>
<dbReference type="PRINTS" id="PR00035">
    <property type="entry name" value="HTHGNTR"/>
</dbReference>
<dbReference type="InterPro" id="IPR050679">
    <property type="entry name" value="Bact_HTH_transcr_reg"/>
</dbReference>
<keyword evidence="3" id="KW-0238">DNA-binding</keyword>
<feature type="domain" description="HTH gntR-type" evidence="5">
    <location>
        <begin position="1"/>
        <end position="69"/>
    </location>
</feature>
<dbReference type="GO" id="GO:0003700">
    <property type="term" value="F:DNA-binding transcription factor activity"/>
    <property type="evidence" value="ECO:0007669"/>
    <property type="project" value="InterPro"/>
</dbReference>
<sequence>MLKYESVADDIRKKIASGVYGPNDQLPTTPELCDLYDVSKITIKKAMDELVQQGLIARRRGSGTYVKRVPQPEAQSPSGWDMSSQMTGFCAEHPGEKVTSDVHEFSVVRPKAEVAGLLGMDSDEFAYYVCRTRLIDDVPQVIEYTFMPIKLIPDLRERNVETTIYGYIEGDLGLKIGSAHRTLRAVLPSKSEVGWLDVTPTTPLLEVEQVGYLDDGVPFEYSIARHARGYEFHSVSTH</sequence>
<dbReference type="Pfam" id="PF00392">
    <property type="entry name" value="GntR"/>
    <property type="match status" value="1"/>
</dbReference>
<dbReference type="SUPFAM" id="SSF46785">
    <property type="entry name" value="Winged helix' DNA-binding domain"/>
    <property type="match status" value="1"/>
</dbReference>
<dbReference type="InterPro" id="IPR011663">
    <property type="entry name" value="UTRA"/>
</dbReference>
<dbReference type="FunFam" id="3.40.1410.10:FF:000008">
    <property type="entry name" value="Transcriptional regulator, GntR family"/>
    <property type="match status" value="1"/>
</dbReference>
<dbReference type="Gene3D" id="3.40.1410.10">
    <property type="entry name" value="Chorismate lyase-like"/>
    <property type="match status" value="1"/>
</dbReference>
<dbReference type="AlphaFoldDB" id="A0A7X9Y0E8"/>
<dbReference type="GO" id="GO:0003677">
    <property type="term" value="F:DNA binding"/>
    <property type="evidence" value="ECO:0007669"/>
    <property type="project" value="UniProtKB-KW"/>
</dbReference>
<keyword evidence="2" id="KW-0805">Transcription regulation</keyword>
<dbReference type="PROSITE" id="PS50949">
    <property type="entry name" value="HTH_GNTR"/>
    <property type="match status" value="1"/>
</dbReference>
<evidence type="ECO:0000313" key="7">
    <source>
        <dbReference type="Proteomes" id="UP000565613"/>
    </source>
</evidence>
<gene>
    <name evidence="6" type="ORF">HF885_05390</name>
</gene>
<organism evidence="6 7">
    <name type="scientific">Parafannyhessea umbonata</name>
    <dbReference type="NCBI Taxonomy" id="604330"/>
    <lineage>
        <taxon>Bacteria</taxon>
        <taxon>Bacillati</taxon>
        <taxon>Actinomycetota</taxon>
        <taxon>Coriobacteriia</taxon>
        <taxon>Coriobacteriales</taxon>
        <taxon>Atopobiaceae</taxon>
        <taxon>Parafannyhessea</taxon>
    </lineage>
</organism>
<evidence type="ECO:0000256" key="3">
    <source>
        <dbReference type="ARBA" id="ARBA00023125"/>
    </source>
</evidence>
<dbReference type="SMART" id="SM00345">
    <property type="entry name" value="HTH_GNTR"/>
    <property type="match status" value="1"/>
</dbReference>
<keyword evidence="1" id="KW-0678">Repressor</keyword>
<accession>A0A7X9Y0E8</accession>
<evidence type="ECO:0000256" key="2">
    <source>
        <dbReference type="ARBA" id="ARBA00023015"/>
    </source>
</evidence>
<dbReference type="InterPro" id="IPR036388">
    <property type="entry name" value="WH-like_DNA-bd_sf"/>
</dbReference>